<evidence type="ECO:0000313" key="2">
    <source>
        <dbReference type="Proteomes" id="UP000479051"/>
    </source>
</evidence>
<evidence type="ECO:0000313" key="1">
    <source>
        <dbReference type="EMBL" id="BBU72691.1"/>
    </source>
</evidence>
<keyword evidence="2" id="KW-1185">Reference proteome</keyword>
<proteinExistence type="predicted"/>
<protein>
    <submittedName>
        <fullName evidence="1">Uncharacterized protein</fullName>
    </submittedName>
</protein>
<dbReference type="GeneID" id="55603479"/>
<reference evidence="1 2" key="1">
    <citation type="submission" date="2020-01" db="EMBL/GenBank/DDBJ databases">
        <title>Isolation, characterization and genomic analysis of a lytic bacteriophage vB_CsaP_009 infecting Cronobacter.</title>
        <authorList>
            <person name="Soleimani-Delfan A."/>
            <person name="Shahin K."/>
            <person name="Barazandeh M."/>
            <person name="Komijani M."/>
        </authorList>
    </citation>
    <scope>NUCLEOTIDE SEQUENCE [LARGE SCALE GENOMIC DNA]</scope>
</reference>
<name>A0A679FGA1_9CAUD</name>
<dbReference type="KEGG" id="vg:55603479"/>
<accession>A0A679FGA1</accession>
<organism evidence="1 2">
    <name type="scientific">Cronobacter phage vB_CsaP_009</name>
    <dbReference type="NCBI Taxonomy" id="2699738"/>
    <lineage>
        <taxon>Viruses</taxon>
        <taxon>Duplodnaviria</taxon>
        <taxon>Heunggongvirae</taxon>
        <taxon>Uroviricota</taxon>
        <taxon>Caudoviricetes</taxon>
        <taxon>Grimontviridae</taxon>
        <taxon>Privateervirus</taxon>
        <taxon>Privateervirus pv009</taxon>
    </lineage>
</organism>
<dbReference type="EMBL" id="LC519601">
    <property type="protein sequence ID" value="BBU72691.1"/>
    <property type="molecule type" value="Genomic_DNA"/>
</dbReference>
<dbReference type="RefSeq" id="YP_009833424.1">
    <property type="nucleotide sequence ID" value="NC_048664.1"/>
</dbReference>
<dbReference type="Proteomes" id="UP000479051">
    <property type="component" value="Segment"/>
</dbReference>
<sequence length="99" mass="11371">MSGYLVVKENKNKSTRACDVKLDYKTVYKSYNDSPAFNGSELLLRAKNHREKLGSSSFIDLSNMEFVYIQNDFKLEEVGYLDKVEVVLENISSKGKHRV</sequence>